<dbReference type="AlphaFoldDB" id="G0NDL2"/>
<evidence type="ECO:0000259" key="1">
    <source>
        <dbReference type="Pfam" id="PF07735"/>
    </source>
</evidence>
<keyword evidence="3" id="KW-1185">Reference proteome</keyword>
<proteinExistence type="predicted"/>
<dbReference type="STRING" id="135651.G0NDL2"/>
<sequence>MTNAHSFPLLRLPLLPVIKGIQLMNVREQFKLSKLSKRTLFIVRSSVKKQCYQLELEFRESFPVTIKNLIATNEFRFNLPPVDGYPDVESIKKLINQVAAIFFDLAIYLDGYQAPHPRYLMDLVPFSKNLNLKLAFIYVSNYTPDDELCRFIFQECNNFQRVALFCNTSSDFEIIPEQIGAFHSDQFVIHDPWFTMNHVLQSFMNCKKLELSISFSVTELNAFLRKWIQGSGVHVLRCEVAGDIDMQEILNGITAVPKPEVMISFDGYGTNRYSECFIIEQSNGTKGVVGVYRNNSFFLSTVFELANGEKFGSFKEEVYFGTESDDESSGRYLPSIYQLLA</sequence>
<dbReference type="HOGENOM" id="CLU_066306_0_0_1"/>
<dbReference type="PANTHER" id="PTHR21503:SF8">
    <property type="entry name" value="F-BOX ASSOCIATED DOMAIN-CONTAINING PROTEIN-RELATED"/>
    <property type="match status" value="1"/>
</dbReference>
<name>G0NDL2_CAEBE</name>
<feature type="domain" description="Sdz-33 F-box" evidence="1">
    <location>
        <begin position="179"/>
        <end position="231"/>
    </location>
</feature>
<organism evidence="3">
    <name type="scientific">Caenorhabditis brenneri</name>
    <name type="common">Nematode worm</name>
    <dbReference type="NCBI Taxonomy" id="135651"/>
    <lineage>
        <taxon>Eukaryota</taxon>
        <taxon>Metazoa</taxon>
        <taxon>Ecdysozoa</taxon>
        <taxon>Nematoda</taxon>
        <taxon>Chromadorea</taxon>
        <taxon>Rhabditida</taxon>
        <taxon>Rhabditina</taxon>
        <taxon>Rhabditomorpha</taxon>
        <taxon>Rhabditoidea</taxon>
        <taxon>Rhabditidae</taxon>
        <taxon>Peloderinae</taxon>
        <taxon>Caenorhabditis</taxon>
    </lineage>
</organism>
<evidence type="ECO:0000313" key="3">
    <source>
        <dbReference type="Proteomes" id="UP000008068"/>
    </source>
</evidence>
<dbReference type="InParanoid" id="G0NDL2"/>
<protein>
    <recommendedName>
        <fullName evidence="1">Sdz-33 F-box domain-containing protein</fullName>
    </recommendedName>
</protein>
<dbReference type="OMA" id="SECFIIE"/>
<accession>G0NDL2</accession>
<reference evidence="3" key="1">
    <citation type="submission" date="2011-07" db="EMBL/GenBank/DDBJ databases">
        <authorList>
            <consortium name="Caenorhabditis brenneri Sequencing and Analysis Consortium"/>
            <person name="Wilson R.K."/>
        </authorList>
    </citation>
    <scope>NUCLEOTIDE SEQUENCE [LARGE SCALE GENOMIC DNA]</scope>
    <source>
        <strain evidence="3">PB2801</strain>
    </source>
</reference>
<dbReference type="Pfam" id="PF07735">
    <property type="entry name" value="FBA_2"/>
    <property type="match status" value="1"/>
</dbReference>
<dbReference type="PANTHER" id="PTHR21503">
    <property type="entry name" value="F-BOX-CONTAINING HYPOTHETICAL PROTEIN C.ELEGANS"/>
    <property type="match status" value="1"/>
</dbReference>
<gene>
    <name evidence="2" type="ORF">CAEBREN_01837</name>
</gene>
<dbReference type="Proteomes" id="UP000008068">
    <property type="component" value="Unassembled WGS sequence"/>
</dbReference>
<dbReference type="EMBL" id="GL379868">
    <property type="protein sequence ID" value="EGT58401.1"/>
    <property type="molecule type" value="Genomic_DNA"/>
</dbReference>
<evidence type="ECO:0000313" key="2">
    <source>
        <dbReference type="EMBL" id="EGT58401.1"/>
    </source>
</evidence>
<dbReference type="OrthoDB" id="5911088at2759"/>
<dbReference type="InterPro" id="IPR012885">
    <property type="entry name" value="F-box_Sdz-33"/>
</dbReference>